<dbReference type="OrthoDB" id="2757543at2759"/>
<keyword evidence="3" id="KW-1133">Transmembrane helix</keyword>
<keyword evidence="3" id="KW-0472">Membrane</keyword>
<dbReference type="GO" id="GO:0005634">
    <property type="term" value="C:nucleus"/>
    <property type="evidence" value="ECO:0007669"/>
    <property type="project" value="UniProtKB-SubCell"/>
</dbReference>
<dbReference type="STRING" id="670580.A0A1X6MTQ6"/>
<evidence type="ECO:0000256" key="2">
    <source>
        <dbReference type="SAM" id="MobiDB-lite"/>
    </source>
</evidence>
<sequence length="616" mass="66595">MASLAHPQRHHVAPGIPKHIHVTRYAPSHNLVTVLLTLILPIAFIHIVLHNLRRPLSIIIPPTTPVLTSPSSAQAVEGIDSRHDELLQRKERTLQRRRLGRRIVWDIGVWVLLVPVGGVHAGWTGAVRAVYVENVPLDAGQPATLKNANMNTKTSGICGSSQVPTCTKKPPPNRVIADARQLVILKSLWQCGPNPTKEHVLRAVRDTGLKEKWIRDWMQRQRRNKRWSLAAGSASGKSSSTRASSSSGSGSGTGSTISASLRRIKQYEDLGYGIAHKVNSMEASGGREEHTSLEARVSLTLKSEAANDSEAPHYTLPDGFLGMRSLSQSPSLGYIPLAFPMMIPGASEHGLGSGNSSYVYGGTQHSNMYSQPAMPSAPVLPPVPSQITQAQTQDNGSNMFYLAQLLLDATDALPHDALLYPEPSSYLSALSQSPTGVLSFAPSLQSHSTSVLGHIMTGSDAYSRFPPAPVAYTAPYSDVAALTKRIRVTLEDNAKRVSDAESPAGMDTPEQSSLTWETDAPFEARLARDAIMQREESTKKDSGGPPRVAVSPAAEEEEEADEEVEALTPTDEIPAFIHHPLLYPAQDKGKGVGRKLDFNTIRGNDPAIASETEEEV</sequence>
<dbReference type="EMBL" id="KZ110601">
    <property type="protein sequence ID" value="OSX59640.1"/>
    <property type="molecule type" value="Genomic_DNA"/>
</dbReference>
<evidence type="ECO:0000256" key="1">
    <source>
        <dbReference type="PROSITE-ProRule" id="PRU00108"/>
    </source>
</evidence>
<feature type="compositionally biased region" description="Low complexity" evidence="2">
    <location>
        <begin position="228"/>
        <end position="258"/>
    </location>
</feature>
<proteinExistence type="predicted"/>
<keyword evidence="6" id="KW-1185">Reference proteome</keyword>
<feature type="compositionally biased region" description="Acidic residues" evidence="2">
    <location>
        <begin position="554"/>
        <end position="565"/>
    </location>
</feature>
<protein>
    <recommendedName>
        <fullName evidence="4">Homeobox domain-containing protein</fullName>
    </recommendedName>
</protein>
<evidence type="ECO:0000313" key="6">
    <source>
        <dbReference type="Proteomes" id="UP000194127"/>
    </source>
</evidence>
<comment type="subcellular location">
    <subcellularLocation>
        <location evidence="1">Nucleus</location>
    </subcellularLocation>
</comment>
<feature type="domain" description="Homeobox" evidence="4">
    <location>
        <begin position="168"/>
        <end position="228"/>
    </location>
</feature>
<organism evidence="5 6">
    <name type="scientific">Postia placenta MAD-698-R-SB12</name>
    <dbReference type="NCBI Taxonomy" id="670580"/>
    <lineage>
        <taxon>Eukaryota</taxon>
        <taxon>Fungi</taxon>
        <taxon>Dikarya</taxon>
        <taxon>Basidiomycota</taxon>
        <taxon>Agaricomycotina</taxon>
        <taxon>Agaricomycetes</taxon>
        <taxon>Polyporales</taxon>
        <taxon>Adustoporiaceae</taxon>
        <taxon>Rhodonia</taxon>
    </lineage>
</organism>
<keyword evidence="1" id="KW-0238">DNA-binding</keyword>
<gene>
    <name evidence="5" type="ORF">POSPLADRAFT_1048140</name>
</gene>
<dbReference type="InterPro" id="IPR009057">
    <property type="entry name" value="Homeodomain-like_sf"/>
</dbReference>
<keyword evidence="3" id="KW-0812">Transmembrane</keyword>
<dbReference type="PROSITE" id="PS50071">
    <property type="entry name" value="HOMEOBOX_2"/>
    <property type="match status" value="1"/>
</dbReference>
<evidence type="ECO:0000313" key="5">
    <source>
        <dbReference type="EMBL" id="OSX59640.1"/>
    </source>
</evidence>
<feature type="region of interest" description="Disordered" evidence="2">
    <location>
        <begin position="494"/>
        <end position="518"/>
    </location>
</feature>
<name>A0A1X6MTQ6_9APHY</name>
<dbReference type="AlphaFoldDB" id="A0A1X6MTQ6"/>
<accession>A0A1X6MTQ6</accession>
<dbReference type="SUPFAM" id="SSF46689">
    <property type="entry name" value="Homeodomain-like"/>
    <property type="match status" value="1"/>
</dbReference>
<dbReference type="InterPro" id="IPR001356">
    <property type="entry name" value="HD"/>
</dbReference>
<reference evidence="5 6" key="1">
    <citation type="submission" date="2017-04" db="EMBL/GenBank/DDBJ databases">
        <title>Genome Sequence of the Model Brown-Rot Fungus Postia placenta SB12.</title>
        <authorList>
            <consortium name="DOE Joint Genome Institute"/>
            <person name="Gaskell J."/>
            <person name="Kersten P."/>
            <person name="Larrondo L.F."/>
            <person name="Canessa P."/>
            <person name="Martinez D."/>
            <person name="Hibbett D."/>
            <person name="Schmoll M."/>
            <person name="Kubicek C.P."/>
            <person name="Martinez A.T."/>
            <person name="Yadav J."/>
            <person name="Master E."/>
            <person name="Magnuson J.K."/>
            <person name="James T."/>
            <person name="Yaver D."/>
            <person name="Berka R."/>
            <person name="Labutti K."/>
            <person name="Lipzen A."/>
            <person name="Aerts A."/>
            <person name="Barry K."/>
            <person name="Henrissat B."/>
            <person name="Blanchette R."/>
            <person name="Grigoriev I."/>
            <person name="Cullen D."/>
        </authorList>
    </citation>
    <scope>NUCLEOTIDE SEQUENCE [LARGE SCALE GENOMIC DNA]</scope>
    <source>
        <strain evidence="5 6">MAD-698-R-SB12</strain>
    </source>
</reference>
<feature type="DNA-binding region" description="Homeobox" evidence="1">
    <location>
        <begin position="170"/>
        <end position="229"/>
    </location>
</feature>
<evidence type="ECO:0000256" key="3">
    <source>
        <dbReference type="SAM" id="Phobius"/>
    </source>
</evidence>
<dbReference type="CDD" id="cd00086">
    <property type="entry name" value="homeodomain"/>
    <property type="match status" value="1"/>
</dbReference>
<feature type="transmembrane region" description="Helical" evidence="3">
    <location>
        <begin position="31"/>
        <end position="49"/>
    </location>
</feature>
<dbReference type="Gene3D" id="1.10.10.60">
    <property type="entry name" value="Homeodomain-like"/>
    <property type="match status" value="1"/>
</dbReference>
<dbReference type="RefSeq" id="XP_024336434.1">
    <property type="nucleotide sequence ID" value="XM_024479448.1"/>
</dbReference>
<feature type="region of interest" description="Disordered" evidence="2">
    <location>
        <begin position="225"/>
        <end position="258"/>
    </location>
</feature>
<keyword evidence="1" id="KW-0539">Nucleus</keyword>
<dbReference type="GO" id="GO:0003677">
    <property type="term" value="F:DNA binding"/>
    <property type="evidence" value="ECO:0007669"/>
    <property type="project" value="UniProtKB-UniRule"/>
</dbReference>
<dbReference type="GeneID" id="36324398"/>
<feature type="compositionally biased region" description="Basic and acidic residues" evidence="2">
    <location>
        <begin position="587"/>
        <end position="597"/>
    </location>
</feature>
<feature type="region of interest" description="Disordered" evidence="2">
    <location>
        <begin position="534"/>
        <end position="616"/>
    </location>
</feature>
<evidence type="ECO:0000259" key="4">
    <source>
        <dbReference type="PROSITE" id="PS50071"/>
    </source>
</evidence>
<keyword evidence="1" id="KW-0371">Homeobox</keyword>
<dbReference type="Proteomes" id="UP000194127">
    <property type="component" value="Unassembled WGS sequence"/>
</dbReference>